<gene>
    <name evidence="1" type="ORF">J1899_17930</name>
</gene>
<organism evidence="1 2">
    <name type="scientific">Cytobacillus gottheilii</name>
    <dbReference type="NCBI Taxonomy" id="859144"/>
    <lineage>
        <taxon>Bacteria</taxon>
        <taxon>Bacillati</taxon>
        <taxon>Bacillota</taxon>
        <taxon>Bacilli</taxon>
        <taxon>Bacillales</taxon>
        <taxon>Bacillaceae</taxon>
        <taxon>Cytobacillus</taxon>
    </lineage>
</organism>
<evidence type="ECO:0000313" key="2">
    <source>
        <dbReference type="Proteomes" id="UP000679247"/>
    </source>
</evidence>
<accession>A0ABX8FA01</accession>
<evidence type="ECO:0008006" key="3">
    <source>
        <dbReference type="Google" id="ProtNLM"/>
    </source>
</evidence>
<dbReference type="RefSeq" id="WP_156495706.1">
    <property type="nucleotide sequence ID" value="NZ_CANKUS010000027.1"/>
</dbReference>
<sequence>MTVEHVEYNGEKYEVLFKYQSGYWELLDHQTGQVILVHHSEIKGTHLK</sequence>
<name>A0ABX8FA01_9BACI</name>
<reference evidence="1 2" key="1">
    <citation type="submission" date="2021-03" db="EMBL/GenBank/DDBJ databases">
        <title>The first data on the complete genome of the tetrodotoxin-producing bacterium.</title>
        <authorList>
            <person name="Melnikova D.I."/>
            <person name="Nijland R."/>
            <person name="Magarlamov T.Y."/>
        </authorList>
    </citation>
    <scope>NUCLEOTIDE SEQUENCE [LARGE SCALE GENOMIC DNA]</scope>
    <source>
        <strain evidence="1 2">1839</strain>
    </source>
</reference>
<proteinExistence type="predicted"/>
<evidence type="ECO:0000313" key="1">
    <source>
        <dbReference type="EMBL" id="QVY60834.1"/>
    </source>
</evidence>
<dbReference type="Proteomes" id="UP000679247">
    <property type="component" value="Chromosome"/>
</dbReference>
<dbReference type="EMBL" id="CP071709">
    <property type="protein sequence ID" value="QVY60834.1"/>
    <property type="molecule type" value="Genomic_DNA"/>
</dbReference>
<protein>
    <recommendedName>
        <fullName evidence="3">PepSY domain-containing protein</fullName>
    </recommendedName>
</protein>
<keyword evidence="2" id="KW-1185">Reference proteome</keyword>